<evidence type="ECO:0000313" key="2">
    <source>
        <dbReference type="EMBL" id="PZX19199.1"/>
    </source>
</evidence>
<dbReference type="OrthoDB" id="3826968at2"/>
<dbReference type="AlphaFoldDB" id="A0A2W7QBR5"/>
<keyword evidence="1" id="KW-0812">Transmembrane</keyword>
<dbReference type="EMBL" id="QKZK01000005">
    <property type="protein sequence ID" value="PZX19199.1"/>
    <property type="molecule type" value="Genomic_DNA"/>
</dbReference>
<keyword evidence="1" id="KW-0472">Membrane</keyword>
<evidence type="ECO:0000256" key="1">
    <source>
        <dbReference type="SAM" id="Phobius"/>
    </source>
</evidence>
<gene>
    <name evidence="2" type="ORF">LX69_00866</name>
</gene>
<dbReference type="GO" id="GO:0032259">
    <property type="term" value="P:methylation"/>
    <property type="evidence" value="ECO:0007669"/>
    <property type="project" value="UniProtKB-KW"/>
</dbReference>
<name>A0A2W7QBR5_9BACT</name>
<evidence type="ECO:0000313" key="3">
    <source>
        <dbReference type="Proteomes" id="UP000249239"/>
    </source>
</evidence>
<proteinExistence type="predicted"/>
<organism evidence="2 3">
    <name type="scientific">Breznakibacter xylanolyticus</name>
    <dbReference type="NCBI Taxonomy" id="990"/>
    <lineage>
        <taxon>Bacteria</taxon>
        <taxon>Pseudomonadati</taxon>
        <taxon>Bacteroidota</taxon>
        <taxon>Bacteroidia</taxon>
        <taxon>Marinilabiliales</taxon>
        <taxon>Marinilabiliaceae</taxon>
        <taxon>Breznakibacter</taxon>
    </lineage>
</organism>
<feature type="transmembrane region" description="Helical" evidence="1">
    <location>
        <begin position="6"/>
        <end position="27"/>
    </location>
</feature>
<keyword evidence="2" id="KW-0489">Methyltransferase</keyword>
<dbReference type="InterPro" id="IPR008884">
    <property type="entry name" value="TylF_MeTrfase"/>
</dbReference>
<sequence length="246" mass="28793">MMSTFQFLNFLFLNAIAWVLLSYYWSFWTYKLFKPFRWLDFVKEKLLSPGLLRLERREREKVWFYLLWLQLERINKHQISGALAEVGVYKGASALIMRQTLPDRELHLFDTFSGHPAEMIHEHFDSRERIGRANYANCSVDEVRAMLNEPHTFLHKGVFPHTANAVQGQAFAFVHLDADLYQSTIDGLRFFYPLLVPGGTMVVENYNHNWPGVTVAVDEFAREIPEVFVEMPNQYGAVVLIKNQEK</sequence>
<accession>A0A2W7QBR5</accession>
<protein>
    <submittedName>
        <fullName evidence="2">Macrocin-O-methyltransferase TylF</fullName>
    </submittedName>
</protein>
<keyword evidence="3" id="KW-1185">Reference proteome</keyword>
<dbReference type="Pfam" id="PF05711">
    <property type="entry name" value="TylF"/>
    <property type="match status" value="1"/>
</dbReference>
<dbReference type="GO" id="GO:0008168">
    <property type="term" value="F:methyltransferase activity"/>
    <property type="evidence" value="ECO:0007669"/>
    <property type="project" value="UniProtKB-KW"/>
</dbReference>
<keyword evidence="1" id="KW-1133">Transmembrane helix</keyword>
<comment type="caution">
    <text evidence="2">The sequence shown here is derived from an EMBL/GenBank/DDBJ whole genome shotgun (WGS) entry which is preliminary data.</text>
</comment>
<reference evidence="2 3" key="1">
    <citation type="submission" date="2018-06" db="EMBL/GenBank/DDBJ databases">
        <title>Genomic Encyclopedia of Archaeal and Bacterial Type Strains, Phase II (KMG-II): from individual species to whole genera.</title>
        <authorList>
            <person name="Goeker M."/>
        </authorList>
    </citation>
    <scope>NUCLEOTIDE SEQUENCE [LARGE SCALE GENOMIC DNA]</scope>
    <source>
        <strain evidence="2 3">DSM 6779</strain>
    </source>
</reference>
<dbReference type="PANTHER" id="PTHR40036:SF1">
    <property type="entry name" value="MACROCIN O-METHYLTRANSFERASE"/>
    <property type="match status" value="1"/>
</dbReference>
<keyword evidence="2" id="KW-0808">Transferase</keyword>
<dbReference type="Gene3D" id="3.40.50.150">
    <property type="entry name" value="Vaccinia Virus protein VP39"/>
    <property type="match status" value="1"/>
</dbReference>
<dbReference type="SUPFAM" id="SSF53335">
    <property type="entry name" value="S-adenosyl-L-methionine-dependent methyltransferases"/>
    <property type="match status" value="1"/>
</dbReference>
<dbReference type="Proteomes" id="UP000249239">
    <property type="component" value="Unassembled WGS sequence"/>
</dbReference>
<dbReference type="InterPro" id="IPR029063">
    <property type="entry name" value="SAM-dependent_MTases_sf"/>
</dbReference>
<dbReference type="PANTHER" id="PTHR40036">
    <property type="entry name" value="MACROCIN O-METHYLTRANSFERASE"/>
    <property type="match status" value="1"/>
</dbReference>